<dbReference type="Gene3D" id="2.10.270.10">
    <property type="entry name" value="Cholin Binding"/>
    <property type="match status" value="2"/>
</dbReference>
<dbReference type="GO" id="GO:0016740">
    <property type="term" value="F:transferase activity"/>
    <property type="evidence" value="ECO:0007669"/>
    <property type="project" value="InterPro"/>
</dbReference>
<evidence type="ECO:0000256" key="2">
    <source>
        <dbReference type="PROSITE-ProRule" id="PRU01373"/>
    </source>
</evidence>
<evidence type="ECO:0000313" key="4">
    <source>
        <dbReference type="EMBL" id="MCC2190671.1"/>
    </source>
</evidence>
<dbReference type="GO" id="GO:0008360">
    <property type="term" value="P:regulation of cell shape"/>
    <property type="evidence" value="ECO:0007669"/>
    <property type="project" value="UniProtKB-UniRule"/>
</dbReference>
<dbReference type="EMBL" id="JAJEPR010000025">
    <property type="protein sequence ID" value="MCC2190671.1"/>
    <property type="molecule type" value="Genomic_DNA"/>
</dbReference>
<keyword evidence="2" id="KW-0573">Peptidoglycan synthesis</keyword>
<feature type="active site" description="Proton donor/acceptor" evidence="2">
    <location>
        <position position="374"/>
    </location>
</feature>
<gene>
    <name evidence="4" type="ORF">LKD71_12840</name>
</gene>
<proteinExistence type="predicted"/>
<dbReference type="InterPro" id="IPR005490">
    <property type="entry name" value="LD_TPept_cat_dom"/>
</dbReference>
<dbReference type="Pfam" id="PF19127">
    <property type="entry name" value="Choline_bind_3"/>
    <property type="match status" value="2"/>
</dbReference>
<dbReference type="InterPro" id="IPR018337">
    <property type="entry name" value="Cell_wall/Cho-bd_repeat"/>
</dbReference>
<dbReference type="SUPFAM" id="SSF69360">
    <property type="entry name" value="Cell wall binding repeat"/>
    <property type="match status" value="1"/>
</dbReference>
<comment type="caution">
    <text evidence="4">The sequence shown here is derived from an EMBL/GenBank/DDBJ whole genome shotgun (WGS) entry which is preliminary data.</text>
</comment>
<reference evidence="4 5" key="1">
    <citation type="submission" date="2021-10" db="EMBL/GenBank/DDBJ databases">
        <title>Anaerobic single-cell dispensing facilitates the cultivation of human gut bacteria.</title>
        <authorList>
            <person name="Afrizal A."/>
        </authorList>
    </citation>
    <scope>NUCLEOTIDE SEQUENCE [LARGE SCALE GENOMIC DNA]</scope>
    <source>
        <strain evidence="4 5">CLA-AA-H277</strain>
    </source>
</reference>
<dbReference type="PANTHER" id="PTHR38589:SF1">
    <property type="entry name" value="BLR0621 PROTEIN"/>
    <property type="match status" value="1"/>
</dbReference>
<dbReference type="CDD" id="cd16913">
    <property type="entry name" value="YkuD_like"/>
    <property type="match status" value="1"/>
</dbReference>
<sequence length="411" mass="46783">MKKWMSIICLGFVVTGVILGRNGLQSQAAELKQPEKIEIMAEEKLASKDGFRVINGKTYYYRNGKRVKGWLRLSNGAGRYFDSRTGAMKLGFAKVGGKWYYFEPRTGWSRRGTWTAKSGNVRYFRNTTRDMVTGWVRNMKGERRYFQPFSGIMCKGLKKIRGKWYYFDPDRGVACSGWITDEAGNRRYFDPKTFVMAEGEQTIDGKTYTFDEKGVGTLKQDKWNQLLETYENDSSVNQLIFVQYQGGSNAQVILYEKQNGSWKEDFSCQGYVGGNGIDKVKEGDRKTPTGVFGFTKAFGIKDNPGAKLPYTKLNPYLYWCGDEQWYNTLVDVRETPHECSGEHLISYVPHYNYVLAIDYNPECIFGKGSAIFLHCTGSNPYTGGCVAVSESNMIRIMQTVDKGAKICIYPQ</sequence>
<accession>A0AAE3DTY3</accession>
<keyword evidence="2" id="KW-0961">Cell wall biogenesis/degradation</keyword>
<feature type="active site" description="Nucleophile" evidence="2">
    <location>
        <position position="385"/>
    </location>
</feature>
<dbReference type="Pfam" id="PF03734">
    <property type="entry name" value="YkuD"/>
    <property type="match status" value="1"/>
</dbReference>
<dbReference type="Proteomes" id="UP001197875">
    <property type="component" value="Unassembled WGS sequence"/>
</dbReference>
<organism evidence="4 5">
    <name type="scientific">Fusicatenibacter faecihominis</name>
    <dbReference type="NCBI Taxonomy" id="2881276"/>
    <lineage>
        <taxon>Bacteria</taxon>
        <taxon>Bacillati</taxon>
        <taxon>Bacillota</taxon>
        <taxon>Clostridia</taxon>
        <taxon>Lachnospirales</taxon>
        <taxon>Lachnospiraceae</taxon>
        <taxon>Fusicatenibacter</taxon>
    </lineage>
</organism>
<evidence type="ECO:0000256" key="1">
    <source>
        <dbReference type="ARBA" id="ARBA00022737"/>
    </source>
</evidence>
<evidence type="ECO:0000313" key="5">
    <source>
        <dbReference type="Proteomes" id="UP001197875"/>
    </source>
</evidence>
<comment type="pathway">
    <text evidence="2">Cell wall biogenesis; peptidoglycan biosynthesis.</text>
</comment>
<protein>
    <submittedName>
        <fullName evidence="4">L,D-transpeptidase family protein</fullName>
    </submittedName>
</protein>
<dbReference type="GO" id="GO:0071555">
    <property type="term" value="P:cell wall organization"/>
    <property type="evidence" value="ECO:0007669"/>
    <property type="project" value="UniProtKB-UniRule"/>
</dbReference>
<keyword evidence="5" id="KW-1185">Reference proteome</keyword>
<dbReference type="AlphaFoldDB" id="A0AAE3DTY3"/>
<dbReference type="PANTHER" id="PTHR38589">
    <property type="entry name" value="BLR0621 PROTEIN"/>
    <property type="match status" value="1"/>
</dbReference>
<dbReference type="GO" id="GO:0009252">
    <property type="term" value="P:peptidoglycan biosynthetic process"/>
    <property type="evidence" value="ECO:0007669"/>
    <property type="project" value="UniProtKB-KW"/>
</dbReference>
<keyword evidence="2" id="KW-0133">Cell shape</keyword>
<evidence type="ECO:0000259" key="3">
    <source>
        <dbReference type="PROSITE" id="PS52029"/>
    </source>
</evidence>
<dbReference type="RefSeq" id="WP_227615714.1">
    <property type="nucleotide sequence ID" value="NZ_JAJEPR010000025.1"/>
</dbReference>
<dbReference type="Pfam" id="PF01473">
    <property type="entry name" value="Choline_bind_1"/>
    <property type="match status" value="1"/>
</dbReference>
<keyword evidence="1" id="KW-0677">Repeat</keyword>
<dbReference type="PROSITE" id="PS52029">
    <property type="entry name" value="LD_TPASE"/>
    <property type="match status" value="1"/>
</dbReference>
<feature type="domain" description="L,D-TPase catalytic" evidence="3">
    <location>
        <begin position="241"/>
        <end position="409"/>
    </location>
</feature>
<name>A0AAE3DTY3_9FIRM</name>